<name>A0A0A9H436_ARUDO</name>
<accession>A0A0A9H436</accession>
<evidence type="ECO:0000313" key="1">
    <source>
        <dbReference type="EMBL" id="JAE30564.1"/>
    </source>
</evidence>
<dbReference type="AlphaFoldDB" id="A0A0A9H436"/>
<reference evidence="1" key="1">
    <citation type="submission" date="2014-09" db="EMBL/GenBank/DDBJ databases">
        <authorList>
            <person name="Magalhaes I.L.F."/>
            <person name="Oliveira U."/>
            <person name="Santos F.R."/>
            <person name="Vidigal T.H.D.A."/>
            <person name="Brescovit A.D."/>
            <person name="Santos A.J."/>
        </authorList>
    </citation>
    <scope>NUCLEOTIDE SEQUENCE</scope>
    <source>
        <tissue evidence="1">Shoot tissue taken approximately 20 cm above the soil surface</tissue>
    </source>
</reference>
<sequence length="29" mass="3378">MPILKTELWRLTESAHTMLSESSKVIFTK</sequence>
<organism evidence="1">
    <name type="scientific">Arundo donax</name>
    <name type="common">Giant reed</name>
    <name type="synonym">Donax arundinaceus</name>
    <dbReference type="NCBI Taxonomy" id="35708"/>
    <lineage>
        <taxon>Eukaryota</taxon>
        <taxon>Viridiplantae</taxon>
        <taxon>Streptophyta</taxon>
        <taxon>Embryophyta</taxon>
        <taxon>Tracheophyta</taxon>
        <taxon>Spermatophyta</taxon>
        <taxon>Magnoliopsida</taxon>
        <taxon>Liliopsida</taxon>
        <taxon>Poales</taxon>
        <taxon>Poaceae</taxon>
        <taxon>PACMAD clade</taxon>
        <taxon>Arundinoideae</taxon>
        <taxon>Arundineae</taxon>
        <taxon>Arundo</taxon>
    </lineage>
</organism>
<dbReference type="EMBL" id="GBRH01167332">
    <property type="protein sequence ID" value="JAE30564.1"/>
    <property type="molecule type" value="Transcribed_RNA"/>
</dbReference>
<protein>
    <submittedName>
        <fullName evidence="1">Uncharacterized protein</fullName>
    </submittedName>
</protein>
<proteinExistence type="predicted"/>
<reference evidence="1" key="2">
    <citation type="journal article" date="2015" name="Data Brief">
        <title>Shoot transcriptome of the giant reed, Arundo donax.</title>
        <authorList>
            <person name="Barrero R.A."/>
            <person name="Guerrero F.D."/>
            <person name="Moolhuijzen P."/>
            <person name="Goolsby J.A."/>
            <person name="Tidwell J."/>
            <person name="Bellgard S.E."/>
            <person name="Bellgard M.I."/>
        </authorList>
    </citation>
    <scope>NUCLEOTIDE SEQUENCE</scope>
    <source>
        <tissue evidence="1">Shoot tissue taken approximately 20 cm above the soil surface</tissue>
    </source>
</reference>